<feature type="region of interest" description="Disordered" evidence="1">
    <location>
        <begin position="447"/>
        <end position="468"/>
    </location>
</feature>
<dbReference type="GO" id="GO:0019888">
    <property type="term" value="F:protein phosphatase regulator activity"/>
    <property type="evidence" value="ECO:0007669"/>
    <property type="project" value="InterPro"/>
</dbReference>
<sequence>MFSKPGAIWPAPLKGGVNLDSIDARYIECRCALLKLNEIVRVVNLLKKSAVKAPPGKTIIPLMNFVLALCQGPTFNVSPVLKKRLQLLSQFKLIKLTEVPIVNLTAPLELANELLPVETDMAIFKEKLYDSELQSKILDSLSQITKNCIGIYGKKIRYVLTQRDKFRHEDVSERAITSEESPIGEFLQPTEITLGLEFAALVSNRNFDSTERSLQKLTIQVLGKFAAYLKEKEYPRIDQYTLELKRFSRTKPGYYSEAMARLPYWGHSMHRMFAMLLRIKYLMDITQAILRQAFLPNKDYFNDNITLMFCENLYQFRLMTDALEDACSDDTIFSNNVTEMLTKYHYITEQIKVQFSSVIDTYKKQVQSTVNEMKIIMKLVEEFHSRWKNLHDKDNSKDYSKLCDLSPKELAKKVNEKYEKDKLTFESVMADRIRKKAIVTDLIYKPDEYDDESSDSDSDSEDDDSHREEYAECCSPHLPCGRSIMDLFNQSPKHLIKNGYYALQSPTAPDMVAKLSAQLVPKTPREYDPEEAISPRWIFEDKNYCRSRTLSPPLSAKIPSSPECGRRRSNSAQACRPQAKSAQAAKRSHSLQSAPSPDNKNHPRSPIRMTDTKYASKSAQLKRYKNTSPHIIRLKRPKTAATEKQSCSSFAKYHRDPISARGQVSLDEALIGSASTDSSFNDGSISTKSPEVLKSAMSGRSCKSASSSKSRCTLKKVRFVGVPPPTPEDVKCKGSPSFHHVSATTQPTKLKASAILNEGYRFCHNLREKGATKRVTVRPKKDTNAVSASTENDSESVISAGHFTAKLMSKLIG</sequence>
<dbReference type="Proteomes" id="UP000243052">
    <property type="component" value="Chromosome v"/>
</dbReference>
<dbReference type="GO" id="GO:0005737">
    <property type="term" value="C:cytoplasm"/>
    <property type="evidence" value="ECO:0007669"/>
    <property type="project" value="InterPro"/>
</dbReference>
<dbReference type="AlphaFoldDB" id="A0A0X8HTM1"/>
<name>A0A0X8HTM1_9SACH</name>
<dbReference type="GO" id="GO:0008157">
    <property type="term" value="F:protein phosphatase 1 binding"/>
    <property type="evidence" value="ECO:0007669"/>
    <property type="project" value="InterPro"/>
</dbReference>
<feature type="compositionally biased region" description="Acidic residues" evidence="1">
    <location>
        <begin position="448"/>
        <end position="463"/>
    </location>
</feature>
<dbReference type="PRINTS" id="PR02082">
    <property type="entry name" value="GLC7IP4"/>
</dbReference>
<dbReference type="EMBL" id="CP014245">
    <property type="protein sequence ID" value="AMD21219.1"/>
    <property type="molecule type" value="Genomic_DNA"/>
</dbReference>
<keyword evidence="3" id="KW-1185">Reference proteome</keyword>
<evidence type="ECO:0000256" key="1">
    <source>
        <dbReference type="SAM" id="MobiDB-lite"/>
    </source>
</evidence>
<dbReference type="InterPro" id="IPR026241">
    <property type="entry name" value="GIP4"/>
</dbReference>
<dbReference type="RefSeq" id="XP_017988215.1">
    <property type="nucleotide sequence ID" value="XM_018132504.1"/>
</dbReference>
<reference evidence="2 3" key="1">
    <citation type="submission" date="2016-01" db="EMBL/GenBank/DDBJ databases">
        <title>Genome sequence of the yeast Holleya sinecauda.</title>
        <authorList>
            <person name="Dietrich F.S."/>
        </authorList>
    </citation>
    <scope>NUCLEOTIDE SEQUENCE [LARGE SCALE GENOMIC DNA]</scope>
    <source>
        <strain evidence="2 3">ATCC 58844</strain>
    </source>
</reference>
<dbReference type="GeneID" id="28724497"/>
<proteinExistence type="predicted"/>
<evidence type="ECO:0000313" key="2">
    <source>
        <dbReference type="EMBL" id="AMD21219.1"/>
    </source>
</evidence>
<organism evidence="2 3">
    <name type="scientific">Eremothecium sinecaudum</name>
    <dbReference type="NCBI Taxonomy" id="45286"/>
    <lineage>
        <taxon>Eukaryota</taxon>
        <taxon>Fungi</taxon>
        <taxon>Dikarya</taxon>
        <taxon>Ascomycota</taxon>
        <taxon>Saccharomycotina</taxon>
        <taxon>Saccharomycetes</taxon>
        <taxon>Saccharomycetales</taxon>
        <taxon>Saccharomycetaceae</taxon>
        <taxon>Eremothecium</taxon>
    </lineage>
</organism>
<dbReference type="OrthoDB" id="3973067at2759"/>
<protein>
    <submittedName>
        <fullName evidence="2">HEL061Wp</fullName>
    </submittedName>
</protein>
<evidence type="ECO:0000313" key="3">
    <source>
        <dbReference type="Proteomes" id="UP000243052"/>
    </source>
</evidence>
<gene>
    <name evidence="2" type="ORF">AW171_hschr53154</name>
</gene>
<feature type="region of interest" description="Disordered" evidence="1">
    <location>
        <begin position="550"/>
        <end position="620"/>
    </location>
</feature>
<accession>A0A0X8HTM1</accession>